<gene>
    <name evidence="9" type="ORF">NDU88_004008</name>
</gene>
<feature type="compositionally biased region" description="Basic residues" evidence="7">
    <location>
        <begin position="620"/>
        <end position="633"/>
    </location>
</feature>
<keyword evidence="1 6" id="KW-0479">Metal-binding</keyword>
<keyword evidence="3 6" id="KW-0863">Zinc-finger</keyword>
<feature type="zinc finger region" description="C3H1-type" evidence="6">
    <location>
        <begin position="895"/>
        <end position="918"/>
    </location>
</feature>
<evidence type="ECO:0000256" key="6">
    <source>
        <dbReference type="PROSITE-ProRule" id="PRU00723"/>
    </source>
</evidence>
<dbReference type="Gene3D" id="4.10.1000.10">
    <property type="entry name" value="Zinc finger, CCCH-type"/>
    <property type="match status" value="2"/>
</dbReference>
<feature type="compositionally biased region" description="Polar residues" evidence="7">
    <location>
        <begin position="299"/>
        <end position="317"/>
    </location>
</feature>
<dbReference type="PANTHER" id="PTHR46156">
    <property type="entry name" value="CCCH ZINGC FINGER"/>
    <property type="match status" value="1"/>
</dbReference>
<dbReference type="PANTHER" id="PTHR46156:SF1">
    <property type="entry name" value="ZINC FINGER CCCH DOMAIN-CONTAINING PROTEIN 3"/>
    <property type="match status" value="1"/>
</dbReference>
<feature type="compositionally biased region" description="Polar residues" evidence="7">
    <location>
        <begin position="507"/>
        <end position="520"/>
    </location>
</feature>
<evidence type="ECO:0000313" key="9">
    <source>
        <dbReference type="EMBL" id="KAJ1194722.1"/>
    </source>
</evidence>
<evidence type="ECO:0000256" key="7">
    <source>
        <dbReference type="SAM" id="MobiDB-lite"/>
    </source>
</evidence>
<dbReference type="GO" id="GO:0005634">
    <property type="term" value="C:nucleus"/>
    <property type="evidence" value="ECO:0007669"/>
    <property type="project" value="TreeGrafter"/>
</dbReference>
<evidence type="ECO:0000256" key="2">
    <source>
        <dbReference type="ARBA" id="ARBA00022737"/>
    </source>
</evidence>
<dbReference type="PROSITE" id="PS50103">
    <property type="entry name" value="ZF_C3H1"/>
    <property type="match status" value="3"/>
</dbReference>
<sequence length="968" mass="107990">MAEKESLRRQIELLQGLINKHKNVHGNAPAHLPSTTHTWRNPALSTYKSQGMSHAGPSQREYQQQHQQQHQQPQCQQHKLPQQPQLQQQNTLQQQQSQQPQALQPHKPPQQLKVQQQKALPQERQVLQQKLPQQPKPAEQKQQVDQQQNLQQKPSQFNLQLQHQQQMLMQSQQHQQQYSRHPRNAWRKKYSLVNKPQVTVNPPGRVNVPSASSSALSSQDLGQKPGSKMTFPKWSETLTVNKESGSEKNQTGWANAAFNKPATAVHTAQKVLSTANPGTPVSRTVVTRTQTAIREEQKNQGTPISRTVVTRTQTADSEGQGKPGTPVSRTVVTRSLTVAREDQGKPTPRSVLLSKRLSLVEGEGQRKQTRLKQQSERSTSSTSFVKATRSGNNATKWTSELNRTCSESALALTNKQQNPSPAQELGWTPPVKKPATLILSPQRAGSCGDLTSPTLITAPATTNTLKRRLVTTHKIFSPQRSVTPTPSGKVLKCRKTKYTWVATSVRSTRTVRKSTSPKTPDSTKKAPVGAQKTLIPRVSPKGDANTKSKKTTTPPKSGASGNKYKWKAATAVQSSIPSKSKFRWQAEGQRGRGGSVLHVPEKSAAHSFTKSFGDSTHPGYKVKSRTKIIRRKSFTSSPTDKKSSSLPQDSIKSRYFLRRRTPPKMQTVKRISPKGLVQISKHRLRRLPVSKQQSLTREGCSPQAFRSPPSTRVIKTRYKIVKRSAAALPSGSAGAASLSPTLLWKARKLAAARWLLLNRMRQISPTGKSNQVQAQRWKSRGLRCIGGVMYRVSANKLSKHTSPTINTSNKYFTRSGRLDSSPFSSSYISPTSSSRSATPSRYIASRAVQRSLAIIRQAKQKKEQKKEYCMYYNRFGKCNRGDSCPYIHDPEKVAVCTRFLRGTCKKTDGTCSFSHKVSKNKMPVCSFFLRGICNNNNCPYSHVYVSKKAEICQDFLKGYCPMAEKVSQ</sequence>
<feature type="region of interest" description="Disordered" evidence="7">
    <location>
        <begin position="689"/>
        <end position="708"/>
    </location>
</feature>
<evidence type="ECO:0000259" key="8">
    <source>
        <dbReference type="PROSITE" id="PS50103"/>
    </source>
</evidence>
<dbReference type="Proteomes" id="UP001066276">
    <property type="component" value="Chromosome 2_2"/>
</dbReference>
<dbReference type="EMBL" id="JANPWB010000004">
    <property type="protein sequence ID" value="KAJ1194722.1"/>
    <property type="molecule type" value="Genomic_DNA"/>
</dbReference>
<organism evidence="9 10">
    <name type="scientific">Pleurodeles waltl</name>
    <name type="common">Iberian ribbed newt</name>
    <dbReference type="NCBI Taxonomy" id="8319"/>
    <lineage>
        <taxon>Eukaryota</taxon>
        <taxon>Metazoa</taxon>
        <taxon>Chordata</taxon>
        <taxon>Craniata</taxon>
        <taxon>Vertebrata</taxon>
        <taxon>Euteleostomi</taxon>
        <taxon>Amphibia</taxon>
        <taxon>Batrachia</taxon>
        <taxon>Caudata</taxon>
        <taxon>Salamandroidea</taxon>
        <taxon>Salamandridae</taxon>
        <taxon>Pleurodelinae</taxon>
        <taxon>Pleurodeles</taxon>
    </lineage>
</organism>
<feature type="compositionally biased region" description="Low complexity" evidence="7">
    <location>
        <begin position="325"/>
        <end position="338"/>
    </location>
</feature>
<evidence type="ECO:0000256" key="1">
    <source>
        <dbReference type="ARBA" id="ARBA00022723"/>
    </source>
</evidence>
<evidence type="ECO:0000256" key="5">
    <source>
        <dbReference type="ARBA" id="ARBA00071600"/>
    </source>
</evidence>
<dbReference type="InterPro" id="IPR036855">
    <property type="entry name" value="Znf_CCCH_sf"/>
</dbReference>
<dbReference type="InterPro" id="IPR000571">
    <property type="entry name" value="Znf_CCCH"/>
</dbReference>
<evidence type="ECO:0000313" key="10">
    <source>
        <dbReference type="Proteomes" id="UP001066276"/>
    </source>
</evidence>
<dbReference type="Pfam" id="PF00642">
    <property type="entry name" value="zf-CCCH"/>
    <property type="match status" value="1"/>
</dbReference>
<feature type="zinc finger region" description="C3H1-type" evidence="6">
    <location>
        <begin position="919"/>
        <end position="945"/>
    </location>
</feature>
<proteinExistence type="predicted"/>
<evidence type="ECO:0000256" key="4">
    <source>
        <dbReference type="ARBA" id="ARBA00022833"/>
    </source>
</evidence>
<dbReference type="SMART" id="SM00356">
    <property type="entry name" value="ZnF_C3H1"/>
    <property type="match status" value="4"/>
</dbReference>
<keyword evidence="10" id="KW-1185">Reference proteome</keyword>
<feature type="region of interest" description="Disordered" evidence="7">
    <location>
        <begin position="608"/>
        <end position="667"/>
    </location>
</feature>
<protein>
    <recommendedName>
        <fullName evidence="5">Zinc finger CCCH domain-containing protein 3</fullName>
    </recommendedName>
</protein>
<accession>A0AAV7V058</accession>
<feature type="region of interest" description="Disordered" evidence="7">
    <location>
        <begin position="294"/>
        <end position="397"/>
    </location>
</feature>
<dbReference type="GO" id="GO:0008270">
    <property type="term" value="F:zinc ion binding"/>
    <property type="evidence" value="ECO:0007669"/>
    <property type="project" value="UniProtKB-KW"/>
</dbReference>
<dbReference type="SUPFAM" id="SSF90229">
    <property type="entry name" value="CCCH zinc finger"/>
    <property type="match status" value="1"/>
</dbReference>
<feature type="domain" description="C3H1-type" evidence="8">
    <location>
        <begin position="863"/>
        <end position="891"/>
    </location>
</feature>
<feature type="region of interest" description="Disordered" evidence="7">
    <location>
        <begin position="821"/>
        <end position="840"/>
    </location>
</feature>
<dbReference type="AlphaFoldDB" id="A0AAV7V058"/>
<feature type="region of interest" description="Disordered" evidence="7">
    <location>
        <begin position="47"/>
        <end position="231"/>
    </location>
</feature>
<feature type="compositionally biased region" description="Polar residues" evidence="7">
    <location>
        <begin position="376"/>
        <end position="397"/>
    </location>
</feature>
<feature type="region of interest" description="Disordered" evidence="7">
    <location>
        <begin position="507"/>
        <end position="563"/>
    </location>
</feature>
<dbReference type="FunFam" id="4.10.1000.10:FF:000008">
    <property type="entry name" value="zinc finger CCCH domain-containing protein 3"/>
    <property type="match status" value="1"/>
</dbReference>
<reference evidence="9" key="1">
    <citation type="journal article" date="2022" name="bioRxiv">
        <title>Sequencing and chromosome-scale assembly of the giantPleurodeles waltlgenome.</title>
        <authorList>
            <person name="Brown T."/>
            <person name="Elewa A."/>
            <person name="Iarovenko S."/>
            <person name="Subramanian E."/>
            <person name="Araus A.J."/>
            <person name="Petzold A."/>
            <person name="Susuki M."/>
            <person name="Suzuki K.-i.T."/>
            <person name="Hayashi T."/>
            <person name="Toyoda A."/>
            <person name="Oliveira C."/>
            <person name="Osipova E."/>
            <person name="Leigh N.D."/>
            <person name="Simon A."/>
            <person name="Yun M.H."/>
        </authorList>
    </citation>
    <scope>NUCLEOTIDE SEQUENCE</scope>
    <source>
        <strain evidence="9">20211129_DDA</strain>
        <tissue evidence="9">Liver</tissue>
    </source>
</reference>
<feature type="compositionally biased region" description="Low complexity" evidence="7">
    <location>
        <begin position="349"/>
        <end position="360"/>
    </location>
</feature>
<feature type="compositionally biased region" description="Basic residues" evidence="7">
    <location>
        <begin position="180"/>
        <end position="190"/>
    </location>
</feature>
<feature type="compositionally biased region" description="Low complexity" evidence="7">
    <location>
        <begin position="159"/>
        <end position="177"/>
    </location>
</feature>
<keyword evidence="2" id="KW-0677">Repeat</keyword>
<name>A0AAV7V058_PLEWA</name>
<feature type="domain" description="C3H1-type" evidence="8">
    <location>
        <begin position="895"/>
        <end position="918"/>
    </location>
</feature>
<evidence type="ECO:0000256" key="3">
    <source>
        <dbReference type="ARBA" id="ARBA00022771"/>
    </source>
</evidence>
<feature type="zinc finger region" description="C3H1-type" evidence="6">
    <location>
        <begin position="863"/>
        <end position="891"/>
    </location>
</feature>
<feature type="domain" description="C3H1-type" evidence="8">
    <location>
        <begin position="919"/>
        <end position="945"/>
    </location>
</feature>
<comment type="caution">
    <text evidence="9">The sequence shown here is derived from an EMBL/GenBank/DDBJ whole genome shotgun (WGS) entry which is preliminary data.</text>
</comment>
<keyword evidence="4 6" id="KW-0862">Zinc</keyword>
<feature type="compositionally biased region" description="Low complexity" evidence="7">
    <location>
        <begin position="64"/>
        <end position="152"/>
    </location>
</feature>
<feature type="compositionally biased region" description="Polar residues" evidence="7">
    <location>
        <begin position="634"/>
        <end position="650"/>
    </location>
</feature>